<organism evidence="1 2">
    <name type="scientific">Micromonospora globispora</name>
    <dbReference type="NCBI Taxonomy" id="1450148"/>
    <lineage>
        <taxon>Bacteria</taxon>
        <taxon>Bacillati</taxon>
        <taxon>Actinomycetota</taxon>
        <taxon>Actinomycetes</taxon>
        <taxon>Micromonosporales</taxon>
        <taxon>Micromonosporaceae</taxon>
        <taxon>Micromonospora</taxon>
    </lineage>
</organism>
<gene>
    <name evidence="1" type="ORF">DLJ46_02860</name>
</gene>
<sequence>MVDGKRPQLRVFADEHGRELFDLPDAPRPDPDVPAPPRLLPEYDNILLAHADRTRVISDQDRKRVITPVVAATVLMDDVVRGPGRSPATGGAPCCGCGRSATCPRRSRARWWRRRDACSPSSNPTRRTATST</sequence>
<reference evidence="2" key="1">
    <citation type="submission" date="2018-05" db="EMBL/GenBank/DDBJ databases">
        <title>Micromonospora globispora sp. nov. and Micromonospora rugosa sp. nov., isolated from marine sediment.</title>
        <authorList>
            <person name="Carro L."/>
            <person name="Aysel V."/>
            <person name="Cetin D."/>
            <person name="Igual J.M."/>
            <person name="Klenk H.-P."/>
            <person name="Trujillo M.E."/>
            <person name="Sahin N."/>
        </authorList>
    </citation>
    <scope>NUCLEOTIDE SEQUENCE [LARGE SCALE GENOMIC DNA]</scope>
    <source>
        <strain evidence="2">S2904</strain>
    </source>
</reference>
<evidence type="ECO:0000313" key="1">
    <source>
        <dbReference type="EMBL" id="PWU52533.1"/>
    </source>
</evidence>
<protein>
    <submittedName>
        <fullName evidence="1">Uncharacterized protein</fullName>
    </submittedName>
</protein>
<keyword evidence="2" id="KW-1185">Reference proteome</keyword>
<accession>A0A317KG40</accession>
<dbReference type="AlphaFoldDB" id="A0A317KG40"/>
<dbReference type="Pfam" id="PF06224">
    <property type="entry name" value="AlkZ-like"/>
    <property type="match status" value="1"/>
</dbReference>
<dbReference type="EMBL" id="QGSV01000064">
    <property type="protein sequence ID" value="PWU52533.1"/>
    <property type="molecule type" value="Genomic_DNA"/>
</dbReference>
<dbReference type="Proteomes" id="UP000245683">
    <property type="component" value="Unassembled WGS sequence"/>
</dbReference>
<dbReference type="PANTHER" id="PTHR38479">
    <property type="entry name" value="LMO0824 PROTEIN"/>
    <property type="match status" value="1"/>
</dbReference>
<dbReference type="OrthoDB" id="9148135at2"/>
<dbReference type="InterPro" id="IPR009351">
    <property type="entry name" value="AlkZ-like"/>
</dbReference>
<dbReference type="PANTHER" id="PTHR38479:SF2">
    <property type="entry name" value="WINGED HELIX DNA-BINDING DOMAIN-CONTAINING PROTEIN"/>
    <property type="match status" value="1"/>
</dbReference>
<comment type="caution">
    <text evidence="1">The sequence shown here is derived from an EMBL/GenBank/DDBJ whole genome shotgun (WGS) entry which is preliminary data.</text>
</comment>
<name>A0A317KG40_9ACTN</name>
<evidence type="ECO:0000313" key="2">
    <source>
        <dbReference type="Proteomes" id="UP000245683"/>
    </source>
</evidence>
<proteinExistence type="predicted"/>